<evidence type="ECO:0000313" key="2">
    <source>
        <dbReference type="Proteomes" id="UP000672657"/>
    </source>
</evidence>
<sequence length="74" mass="7961">MRHVSKFRGFVSPCIWCRQAHTSIQKGRHVGGGISPSGQFFFQAAYCTGMHTAQGRYPAAIAAASSAKNTRCAT</sequence>
<comment type="caution">
    <text evidence="1">The sequence shown here is derived from an EMBL/GenBank/DDBJ whole genome shotgun (WGS) entry which is preliminary data.</text>
</comment>
<keyword evidence="2" id="KW-1185">Reference proteome</keyword>
<gene>
    <name evidence="1" type="ORF">LMG26411_03128</name>
</gene>
<organism evidence="1 2">
    <name type="scientific">Cupriavidus numazuensis</name>
    <dbReference type="NCBI Taxonomy" id="221992"/>
    <lineage>
        <taxon>Bacteria</taxon>
        <taxon>Pseudomonadati</taxon>
        <taxon>Pseudomonadota</taxon>
        <taxon>Betaproteobacteria</taxon>
        <taxon>Burkholderiales</taxon>
        <taxon>Burkholderiaceae</taxon>
        <taxon>Cupriavidus</taxon>
    </lineage>
</organism>
<dbReference type="EMBL" id="CAJPVI010000017">
    <property type="protein sequence ID" value="CAG2147340.1"/>
    <property type="molecule type" value="Genomic_DNA"/>
</dbReference>
<dbReference type="Proteomes" id="UP000672657">
    <property type="component" value="Unassembled WGS sequence"/>
</dbReference>
<name>A0ABM8THW0_9BURK</name>
<reference evidence="1 2" key="1">
    <citation type="submission" date="2021-03" db="EMBL/GenBank/DDBJ databases">
        <authorList>
            <person name="Peeters C."/>
        </authorList>
    </citation>
    <scope>NUCLEOTIDE SEQUENCE [LARGE SCALE GENOMIC DNA]</scope>
    <source>
        <strain evidence="1 2">LMG 26411</strain>
    </source>
</reference>
<protein>
    <submittedName>
        <fullName evidence="1">Uncharacterized protein</fullName>
    </submittedName>
</protein>
<proteinExistence type="predicted"/>
<accession>A0ABM8THW0</accession>
<evidence type="ECO:0000313" key="1">
    <source>
        <dbReference type="EMBL" id="CAG2147340.1"/>
    </source>
</evidence>